<dbReference type="InterPro" id="IPR001387">
    <property type="entry name" value="Cro/C1-type_HTH"/>
</dbReference>
<dbReference type="AlphaFoldDB" id="A0A418MEB2"/>
<dbReference type="SUPFAM" id="SSF47413">
    <property type="entry name" value="lambda repressor-like DNA-binding domains"/>
    <property type="match status" value="1"/>
</dbReference>
<reference evidence="3 4" key="1">
    <citation type="submission" date="2018-08" db="EMBL/GenBank/DDBJ databases">
        <title>Fibrisoma montanum sp. nov., isolated from Danxia mountain soil.</title>
        <authorList>
            <person name="Huang Y."/>
        </authorList>
    </citation>
    <scope>NUCLEOTIDE SEQUENCE [LARGE SCALE GENOMIC DNA]</scope>
    <source>
        <strain evidence="3 4">HYT19</strain>
    </source>
</reference>
<dbReference type="Pfam" id="PF01381">
    <property type="entry name" value="HTH_3"/>
    <property type="match status" value="1"/>
</dbReference>
<keyword evidence="1" id="KW-0238">DNA-binding</keyword>
<gene>
    <name evidence="3" type="ORF">DYU11_07235</name>
</gene>
<name>A0A418MEB2_9BACT</name>
<dbReference type="OrthoDB" id="965471at2"/>
<evidence type="ECO:0000259" key="2">
    <source>
        <dbReference type="PROSITE" id="PS50943"/>
    </source>
</evidence>
<organism evidence="3 4">
    <name type="scientific">Fibrisoma montanum</name>
    <dbReference type="NCBI Taxonomy" id="2305895"/>
    <lineage>
        <taxon>Bacteria</taxon>
        <taxon>Pseudomonadati</taxon>
        <taxon>Bacteroidota</taxon>
        <taxon>Cytophagia</taxon>
        <taxon>Cytophagales</taxon>
        <taxon>Spirosomataceae</taxon>
        <taxon>Fibrisoma</taxon>
    </lineage>
</organism>
<dbReference type="InterPro" id="IPR050807">
    <property type="entry name" value="TransReg_Diox_bact_type"/>
</dbReference>
<dbReference type="GO" id="GO:0003700">
    <property type="term" value="F:DNA-binding transcription factor activity"/>
    <property type="evidence" value="ECO:0007669"/>
    <property type="project" value="TreeGrafter"/>
</dbReference>
<proteinExistence type="predicted"/>
<comment type="caution">
    <text evidence="3">The sequence shown here is derived from an EMBL/GenBank/DDBJ whole genome shotgun (WGS) entry which is preliminary data.</text>
</comment>
<accession>A0A418MEB2</accession>
<dbReference type="CDD" id="cd00093">
    <property type="entry name" value="HTH_XRE"/>
    <property type="match status" value="1"/>
</dbReference>
<feature type="domain" description="HTH cro/C1-type" evidence="2">
    <location>
        <begin position="12"/>
        <end position="65"/>
    </location>
</feature>
<evidence type="ECO:0000313" key="4">
    <source>
        <dbReference type="Proteomes" id="UP000283523"/>
    </source>
</evidence>
<evidence type="ECO:0000256" key="1">
    <source>
        <dbReference type="ARBA" id="ARBA00023125"/>
    </source>
</evidence>
<dbReference type="PROSITE" id="PS50943">
    <property type="entry name" value="HTH_CROC1"/>
    <property type="match status" value="1"/>
</dbReference>
<dbReference type="Proteomes" id="UP000283523">
    <property type="component" value="Unassembled WGS sequence"/>
</dbReference>
<dbReference type="PANTHER" id="PTHR46797:SF1">
    <property type="entry name" value="METHYLPHOSPHONATE SYNTHASE"/>
    <property type="match status" value="1"/>
</dbReference>
<dbReference type="SMART" id="SM00530">
    <property type="entry name" value="HTH_XRE"/>
    <property type="match status" value="1"/>
</dbReference>
<dbReference type="GO" id="GO:0003677">
    <property type="term" value="F:DNA binding"/>
    <property type="evidence" value="ECO:0007669"/>
    <property type="project" value="UniProtKB-KW"/>
</dbReference>
<dbReference type="EMBL" id="QXED01000002">
    <property type="protein sequence ID" value="RIV25105.1"/>
    <property type="molecule type" value="Genomic_DNA"/>
</dbReference>
<keyword evidence="4" id="KW-1185">Reference proteome</keyword>
<dbReference type="InterPro" id="IPR010982">
    <property type="entry name" value="Lambda_DNA-bd_dom_sf"/>
</dbReference>
<sequence>MSEIAKQVGQRIRQAREMKGLTQKELASALGVSEAAVYRYEQGQNFTLDTLCKIAKAVGVTVEELVKGY</sequence>
<evidence type="ECO:0000313" key="3">
    <source>
        <dbReference type="EMBL" id="RIV25105.1"/>
    </source>
</evidence>
<dbReference type="PANTHER" id="PTHR46797">
    <property type="entry name" value="HTH-TYPE TRANSCRIPTIONAL REGULATOR"/>
    <property type="match status" value="1"/>
</dbReference>
<dbReference type="Gene3D" id="1.10.260.40">
    <property type="entry name" value="lambda repressor-like DNA-binding domains"/>
    <property type="match status" value="1"/>
</dbReference>
<protein>
    <submittedName>
        <fullName evidence="3">XRE family transcriptional regulator</fullName>
    </submittedName>
</protein>
<dbReference type="GO" id="GO:0005829">
    <property type="term" value="C:cytosol"/>
    <property type="evidence" value="ECO:0007669"/>
    <property type="project" value="TreeGrafter"/>
</dbReference>